<evidence type="ECO:0000313" key="4">
    <source>
        <dbReference type="Proteomes" id="UP001190336"/>
    </source>
</evidence>
<dbReference type="InterPro" id="IPR029058">
    <property type="entry name" value="AB_hydrolase_fold"/>
</dbReference>
<evidence type="ECO:0000259" key="2">
    <source>
        <dbReference type="Pfam" id="PF08237"/>
    </source>
</evidence>
<evidence type="ECO:0000256" key="1">
    <source>
        <dbReference type="SAM" id="SignalP"/>
    </source>
</evidence>
<dbReference type="RefSeq" id="WP_308474907.1">
    <property type="nucleotide sequence ID" value="NZ_OY726394.1"/>
</dbReference>
<feature type="chain" id="PRO_5045116153" evidence="1">
    <location>
        <begin position="32"/>
        <end position="518"/>
    </location>
</feature>
<feature type="domain" description="PE-PPE" evidence="2">
    <location>
        <begin position="103"/>
        <end position="345"/>
    </location>
</feature>
<accession>A0ABM9L6M6</accession>
<feature type="signal peptide" evidence="1">
    <location>
        <begin position="1"/>
        <end position="31"/>
    </location>
</feature>
<organism evidence="3 4">
    <name type="scientific">[Mycobacterium] kokjensenii</name>
    <dbReference type="NCBI Taxonomy" id="3064287"/>
    <lineage>
        <taxon>Bacteria</taxon>
        <taxon>Bacillati</taxon>
        <taxon>Actinomycetota</taxon>
        <taxon>Actinomycetes</taxon>
        <taxon>Mycobacteriales</taxon>
        <taxon>Mycobacteriaceae</taxon>
        <taxon>Mycolicibacter</taxon>
    </lineage>
</organism>
<evidence type="ECO:0000313" key="3">
    <source>
        <dbReference type="EMBL" id="CAJ1493333.1"/>
    </source>
</evidence>
<gene>
    <name evidence="3" type="ORF">MU0083_000264</name>
</gene>
<sequence length="518" mass="53961">MKHSSVRDRVTLPLALSCAALAALPASPAPAAPPSSEILSAAVRLLSGDGSDYLPIDSTPGPGDGVALMMGGSGSPWPSVETMQASFNYYSNANVANFGDYVPIRVFTPEGASPAFGGIKSLPYTESVRQGVQALEARIQEELRLGHPVSSVGVSQSSNINSVVLRDIAEGRFVPDYSNVPAGTVPLQFLSLGNPSNPNGGFLERFHLPEDPTATVASVGLTFDGAAATDTGIPVVSYCLEYDPNCDFPLYTQNFISDINSMIGWALVHPYYITGVLGPGIGATHDEIANAIELPTSEGYDGGSTFYMMPWEGQLPLATIIQAFAGKPIADLLEPVLTVISNLGYGTDPTIGWSTLPADVPTTLQPYPTLTSEEFDTILGALWDATKQGVNDFFYALSHPEEDAGGGLLASLLGGGSDEVSNGPQSLAEIADGVSSLISHVSALSMPISDIFNALTVALPAHSLTVFMNSLDEGKDFGEALSLTSAFATGLQALAGGFLAIVGVNALPDILGDLDQIF</sequence>
<name>A0ABM9L6M6_9MYCO</name>
<dbReference type="Pfam" id="PF08237">
    <property type="entry name" value="PE-PPE"/>
    <property type="match status" value="1"/>
</dbReference>
<protein>
    <submittedName>
        <fullName evidence="3">PE-PPE domain-containing protein</fullName>
    </submittedName>
</protein>
<keyword evidence="1" id="KW-0732">Signal</keyword>
<dbReference type="InterPro" id="IPR013228">
    <property type="entry name" value="PE-PPE_C"/>
</dbReference>
<dbReference type="EMBL" id="OY726394">
    <property type="protein sequence ID" value="CAJ1493333.1"/>
    <property type="molecule type" value="Genomic_DNA"/>
</dbReference>
<dbReference type="Gene3D" id="3.40.50.1820">
    <property type="entry name" value="alpha/beta hydrolase"/>
    <property type="match status" value="1"/>
</dbReference>
<proteinExistence type="predicted"/>
<reference evidence="3 4" key="1">
    <citation type="submission" date="2023-08" db="EMBL/GenBank/DDBJ databases">
        <authorList>
            <person name="Folkvardsen B D."/>
            <person name="Norman A."/>
        </authorList>
    </citation>
    <scope>NUCLEOTIDE SEQUENCE [LARGE SCALE GENOMIC DNA]</scope>
    <source>
        <strain evidence="3 4">Mu0083</strain>
    </source>
</reference>
<keyword evidence="4" id="KW-1185">Reference proteome</keyword>
<dbReference type="Proteomes" id="UP001190336">
    <property type="component" value="Chromosome"/>
</dbReference>